<feature type="non-terminal residue" evidence="2">
    <location>
        <position position="71"/>
    </location>
</feature>
<proteinExistence type="predicted"/>
<organism evidence="2 3">
    <name type="scientific">Trifolium medium</name>
    <dbReference type="NCBI Taxonomy" id="97028"/>
    <lineage>
        <taxon>Eukaryota</taxon>
        <taxon>Viridiplantae</taxon>
        <taxon>Streptophyta</taxon>
        <taxon>Embryophyta</taxon>
        <taxon>Tracheophyta</taxon>
        <taxon>Spermatophyta</taxon>
        <taxon>Magnoliopsida</taxon>
        <taxon>eudicotyledons</taxon>
        <taxon>Gunneridae</taxon>
        <taxon>Pentapetalae</taxon>
        <taxon>rosids</taxon>
        <taxon>fabids</taxon>
        <taxon>Fabales</taxon>
        <taxon>Fabaceae</taxon>
        <taxon>Papilionoideae</taxon>
        <taxon>50 kb inversion clade</taxon>
        <taxon>NPAAA clade</taxon>
        <taxon>Hologalegina</taxon>
        <taxon>IRL clade</taxon>
        <taxon>Trifolieae</taxon>
        <taxon>Trifolium</taxon>
    </lineage>
</organism>
<evidence type="ECO:0000313" key="3">
    <source>
        <dbReference type="Proteomes" id="UP000265520"/>
    </source>
</evidence>
<comment type="caution">
    <text evidence="2">The sequence shown here is derived from an EMBL/GenBank/DDBJ whole genome shotgun (WGS) entry which is preliminary data.</text>
</comment>
<accession>A0A392VIC6</accession>
<dbReference type="Proteomes" id="UP000265520">
    <property type="component" value="Unassembled WGS sequence"/>
</dbReference>
<dbReference type="EMBL" id="LXQA011160685">
    <property type="protein sequence ID" value="MCI87223.1"/>
    <property type="molecule type" value="Genomic_DNA"/>
</dbReference>
<evidence type="ECO:0000313" key="2">
    <source>
        <dbReference type="EMBL" id="MCI87223.1"/>
    </source>
</evidence>
<feature type="region of interest" description="Disordered" evidence="1">
    <location>
        <begin position="1"/>
        <end position="71"/>
    </location>
</feature>
<reference evidence="2 3" key="1">
    <citation type="journal article" date="2018" name="Front. Plant Sci.">
        <title>Red Clover (Trifolium pratense) and Zigzag Clover (T. medium) - A Picture of Genomic Similarities and Differences.</title>
        <authorList>
            <person name="Dluhosova J."/>
            <person name="Istvanek J."/>
            <person name="Nedelnik J."/>
            <person name="Repkova J."/>
        </authorList>
    </citation>
    <scope>NUCLEOTIDE SEQUENCE [LARGE SCALE GENOMIC DNA]</scope>
    <source>
        <strain evidence="3">cv. 10/8</strain>
        <tissue evidence="2">Leaf</tissue>
    </source>
</reference>
<evidence type="ECO:0000256" key="1">
    <source>
        <dbReference type="SAM" id="MobiDB-lite"/>
    </source>
</evidence>
<keyword evidence="3" id="KW-1185">Reference proteome</keyword>
<feature type="non-terminal residue" evidence="2">
    <location>
        <position position="1"/>
    </location>
</feature>
<feature type="compositionally biased region" description="Basic and acidic residues" evidence="1">
    <location>
        <begin position="60"/>
        <end position="71"/>
    </location>
</feature>
<dbReference type="AlphaFoldDB" id="A0A392VIC6"/>
<sequence>QSGSGSEMEEGELVPEPVAKTESEAACKDAAAGRENLQASEDEQVHKKNEFGSSDADVVMEEKQMLLGEKE</sequence>
<name>A0A392VIC6_9FABA</name>
<protein>
    <submittedName>
        <fullName evidence="2">Protein OBERON 4-like</fullName>
    </submittedName>
</protein>